<dbReference type="PANTHER" id="PTHR47894">
    <property type="entry name" value="HTH-TYPE TRANSCRIPTIONAL REGULATOR GADX"/>
    <property type="match status" value="1"/>
</dbReference>
<organism evidence="5 6">
    <name type="scientific">Thalassotalea psychrophila</name>
    <dbReference type="NCBI Taxonomy" id="3065647"/>
    <lineage>
        <taxon>Bacteria</taxon>
        <taxon>Pseudomonadati</taxon>
        <taxon>Pseudomonadota</taxon>
        <taxon>Gammaproteobacteria</taxon>
        <taxon>Alteromonadales</taxon>
        <taxon>Colwelliaceae</taxon>
        <taxon>Thalassotalea</taxon>
    </lineage>
</organism>
<dbReference type="InterPro" id="IPR009057">
    <property type="entry name" value="Homeodomain-like_sf"/>
</dbReference>
<dbReference type="Gene3D" id="1.10.10.60">
    <property type="entry name" value="Homeodomain-like"/>
    <property type="match status" value="1"/>
</dbReference>
<keyword evidence="1" id="KW-0805">Transcription regulation</keyword>
<feature type="domain" description="HTH araC/xylS-type" evidence="4">
    <location>
        <begin position="236"/>
        <end position="334"/>
    </location>
</feature>
<proteinExistence type="predicted"/>
<dbReference type="SMART" id="SM00342">
    <property type="entry name" value="HTH_ARAC"/>
    <property type="match status" value="1"/>
</dbReference>
<accession>A0ABY9U094</accession>
<dbReference type="EMBL" id="CP134145">
    <property type="protein sequence ID" value="WNC74199.1"/>
    <property type="molecule type" value="Genomic_DNA"/>
</dbReference>
<dbReference type="Pfam" id="PF12625">
    <property type="entry name" value="Arabinose_bd"/>
    <property type="match status" value="1"/>
</dbReference>
<reference evidence="6" key="1">
    <citation type="submission" date="2023-09" db="EMBL/GenBank/DDBJ databases">
        <authorList>
            <person name="Li S."/>
            <person name="Li X."/>
            <person name="Zhang C."/>
            <person name="Zhao Z."/>
        </authorList>
    </citation>
    <scope>NUCLEOTIDE SEQUENCE [LARGE SCALE GENOMIC DNA]</scope>
    <source>
        <strain evidence="6">SQ149</strain>
    </source>
</reference>
<evidence type="ECO:0000256" key="2">
    <source>
        <dbReference type="ARBA" id="ARBA00023125"/>
    </source>
</evidence>
<dbReference type="InterPro" id="IPR018060">
    <property type="entry name" value="HTH_AraC"/>
</dbReference>
<dbReference type="SUPFAM" id="SSF46689">
    <property type="entry name" value="Homeodomain-like"/>
    <property type="match status" value="1"/>
</dbReference>
<dbReference type="PANTHER" id="PTHR47894:SF4">
    <property type="entry name" value="HTH-TYPE TRANSCRIPTIONAL REGULATOR GADX"/>
    <property type="match status" value="1"/>
</dbReference>
<keyword evidence="3" id="KW-0804">Transcription</keyword>
<dbReference type="Pfam" id="PF12833">
    <property type="entry name" value="HTH_18"/>
    <property type="match status" value="1"/>
</dbReference>
<sequence>MSEIPPKYTVTSVFLKPIRKILLDNLIDPARLLAKYHIPANALQQDDMEINHYNFANVLNETARLSGDDLVGFLMGKEFDLSNCGLAGVLISKQSMLFNIYPIINYIFNAQNRGAKHKLKVTTSHAYHYMDFLIDDVVDCDQIALLTLAGYHNAFRQLLGESWQLQKVLIRNPKVIDISRLQQYFNCPILLGQDMDALVFSPNLIYQDSSLVTFTSDRKLKMEIAAILHEFDDIDGLVIKYIEYLMPAGKANKAEVAKSLGVHARVLQNCLQERGLSFKSLLTQTRQTQAKKLLTETNLTIDDIAYALGYSSIGIFSRAFVSWMGCSPLKWRKQSKANN</sequence>
<evidence type="ECO:0000313" key="5">
    <source>
        <dbReference type="EMBL" id="WNC74199.1"/>
    </source>
</evidence>
<name>A0ABY9U094_9GAMM</name>
<dbReference type="Proteomes" id="UP001258994">
    <property type="component" value="Chromosome"/>
</dbReference>
<dbReference type="InterPro" id="IPR032687">
    <property type="entry name" value="AraC-type_N"/>
</dbReference>
<dbReference type="RefSeq" id="WP_348393306.1">
    <property type="nucleotide sequence ID" value="NZ_CP134145.1"/>
</dbReference>
<keyword evidence="2" id="KW-0238">DNA-binding</keyword>
<dbReference type="PROSITE" id="PS01124">
    <property type="entry name" value="HTH_ARAC_FAMILY_2"/>
    <property type="match status" value="1"/>
</dbReference>
<evidence type="ECO:0000256" key="3">
    <source>
        <dbReference type="ARBA" id="ARBA00023163"/>
    </source>
</evidence>
<evidence type="ECO:0000313" key="6">
    <source>
        <dbReference type="Proteomes" id="UP001258994"/>
    </source>
</evidence>
<protein>
    <submittedName>
        <fullName evidence="5">AraC family transcriptional regulator ligand-binding domain-containing protein</fullName>
    </submittedName>
</protein>
<keyword evidence="6" id="KW-1185">Reference proteome</keyword>
<gene>
    <name evidence="5" type="ORF">RGQ13_09460</name>
</gene>
<evidence type="ECO:0000259" key="4">
    <source>
        <dbReference type="PROSITE" id="PS01124"/>
    </source>
</evidence>
<evidence type="ECO:0000256" key="1">
    <source>
        <dbReference type="ARBA" id="ARBA00023015"/>
    </source>
</evidence>